<dbReference type="PRINTS" id="PR00111">
    <property type="entry name" value="ABHYDROLASE"/>
</dbReference>
<evidence type="ECO:0000313" key="2">
    <source>
        <dbReference type="EMBL" id="NEM89802.1"/>
    </source>
</evidence>
<evidence type="ECO:0000313" key="3">
    <source>
        <dbReference type="Proteomes" id="UP000479756"/>
    </source>
</evidence>
<dbReference type="GO" id="GO:0016787">
    <property type="term" value="F:hydrolase activity"/>
    <property type="evidence" value="ECO:0007669"/>
    <property type="project" value="UniProtKB-KW"/>
</dbReference>
<dbReference type="PANTHER" id="PTHR46438:SF11">
    <property type="entry name" value="LIPASE-RELATED"/>
    <property type="match status" value="1"/>
</dbReference>
<dbReference type="InterPro" id="IPR000073">
    <property type="entry name" value="AB_hydrolase_1"/>
</dbReference>
<dbReference type="InterPro" id="IPR000639">
    <property type="entry name" value="Epox_hydrolase-like"/>
</dbReference>
<sequence>MSISQPLVTHLDRDGGRIAYTVTGRGPLVIAIPGMGDLRASYRHLVPALTAAGFRVATLDLRGHGDSDATFTRYDDEAAADDAIALAEQLGEPALLVGNSMGAGAAVIAAAHRPELVTGLVLVGPFVRNPPVNRASALLLRVLMAPAWCRWVWAAYLPSLYAGTKPADFDDYRASVAAAMRRPGHARAFSATTRTSHAPAEAALDDVESPALVVMGDRDPDFRDPAAEAAWIGDRLHAEVLMVPQAGHYPHSQRADLVAPAIVAFAERVTAGA</sequence>
<organism evidence="2 3">
    <name type="scientific">Galbitalea soli</name>
    <dbReference type="NCBI Taxonomy" id="1268042"/>
    <lineage>
        <taxon>Bacteria</taxon>
        <taxon>Bacillati</taxon>
        <taxon>Actinomycetota</taxon>
        <taxon>Actinomycetes</taxon>
        <taxon>Micrococcales</taxon>
        <taxon>Microbacteriaceae</taxon>
        <taxon>Galbitalea</taxon>
    </lineage>
</organism>
<name>A0A7C9TP37_9MICO</name>
<gene>
    <name evidence="2" type="ORF">G3T37_00345</name>
</gene>
<dbReference type="InterPro" id="IPR029058">
    <property type="entry name" value="AB_hydrolase_fold"/>
</dbReference>
<dbReference type="SUPFAM" id="SSF53474">
    <property type="entry name" value="alpha/beta-Hydrolases"/>
    <property type="match status" value="1"/>
</dbReference>
<dbReference type="Gene3D" id="3.40.50.1820">
    <property type="entry name" value="alpha/beta hydrolase"/>
    <property type="match status" value="1"/>
</dbReference>
<comment type="caution">
    <text evidence="2">The sequence shown here is derived from an EMBL/GenBank/DDBJ whole genome shotgun (WGS) entry which is preliminary data.</text>
</comment>
<keyword evidence="2" id="KW-0378">Hydrolase</keyword>
<dbReference type="RefSeq" id="WP_163471411.1">
    <property type="nucleotide sequence ID" value="NZ_JAAGWZ010000001.1"/>
</dbReference>
<dbReference type="Proteomes" id="UP000479756">
    <property type="component" value="Unassembled WGS sequence"/>
</dbReference>
<evidence type="ECO:0000259" key="1">
    <source>
        <dbReference type="Pfam" id="PF12146"/>
    </source>
</evidence>
<dbReference type="InterPro" id="IPR022742">
    <property type="entry name" value="Hydrolase_4"/>
</dbReference>
<feature type="domain" description="Serine aminopeptidase S33" evidence="1">
    <location>
        <begin position="28"/>
        <end position="220"/>
    </location>
</feature>
<dbReference type="PANTHER" id="PTHR46438">
    <property type="entry name" value="ALPHA/BETA-HYDROLASES SUPERFAMILY PROTEIN"/>
    <property type="match status" value="1"/>
</dbReference>
<reference evidence="2 3" key="1">
    <citation type="journal article" date="2014" name="Int. J. Syst. Evol. Microbiol.">
        <title>Description of Galbitalea soli gen. nov., sp. nov., and Frondihabitans sucicola sp. nov.</title>
        <authorList>
            <person name="Kim S.J."/>
            <person name="Lim J.M."/>
            <person name="Ahn J.H."/>
            <person name="Weon H.Y."/>
            <person name="Hamada M."/>
            <person name="Suzuki K."/>
            <person name="Ahn T.Y."/>
            <person name="Kwon S.W."/>
        </authorList>
    </citation>
    <scope>NUCLEOTIDE SEQUENCE [LARGE SCALE GENOMIC DNA]</scope>
    <source>
        <strain evidence="2 3">NBRC 108727</strain>
    </source>
</reference>
<protein>
    <submittedName>
        <fullName evidence="2">Alpha/beta hydrolase</fullName>
    </submittedName>
</protein>
<dbReference type="Pfam" id="PF12146">
    <property type="entry name" value="Hydrolase_4"/>
    <property type="match status" value="1"/>
</dbReference>
<dbReference type="EMBL" id="JAAGWZ010000001">
    <property type="protein sequence ID" value="NEM89802.1"/>
    <property type="molecule type" value="Genomic_DNA"/>
</dbReference>
<dbReference type="AlphaFoldDB" id="A0A7C9TP37"/>
<keyword evidence="3" id="KW-1185">Reference proteome</keyword>
<accession>A0A7C9TP37</accession>
<proteinExistence type="predicted"/>
<dbReference type="PRINTS" id="PR00412">
    <property type="entry name" value="EPOXHYDRLASE"/>
</dbReference>